<evidence type="ECO:0000313" key="2">
    <source>
        <dbReference type="WBParaSite" id="ES5_v2.g8690.t1"/>
    </source>
</evidence>
<protein>
    <submittedName>
        <fullName evidence="2">ABC transporter domain-containing protein</fullName>
    </submittedName>
</protein>
<accession>A0AC34GVL8</accession>
<proteinExistence type="predicted"/>
<name>A0AC34GVL8_9BILA</name>
<sequence length="637" mass="71033">MEFSSGEENSSEKDALLGSSKISKNYFSSSAHNFHKVIPLTLAWHGICVTREKPKSSIILENINGKALPNEVLALMGASGAGKTTLLNSLMNRNLKGLKVEGEILVGGSSDIKIVDVSGYVQQDEMFMSTLTVYEHLSIQAGIRLAGIPADKIKQRIAEVMDELGLTKCRNSIIGLSGIKKGISGGEAKRLMVASVLLDNPSILFLDEPTTGLDSHMAQSLMDSLQKLAKDGRTIVCTIHQPSSNIFNALDKVIFLGDGKLAYFGSPKEVLPFFDSLELVCPDDYNPADYIIDILAIDRHNDNEKFALERVQKVSKSFAESSLTKETHENLKTFQGYGAEEGIDISRRRASWFAQFRLILKRSLIDNKRNAALSRAKFIQKIIMGLFIGLLYFHQTSFKTDVGVNNINGALFFIVSELTYSTLFGILTFMPADFPLVVREHFDGLYSVSAYFIARIISYMPIFILDGIFMVSISYWLAGLVPTFQNFFINVGIGILIEQSAAAFGVMLSTVSPSYPVAISIAGPILSMLSLTGGLFANVGELPGFIRWTQYFSWFKYGFEAMAINQWRGVELMWKNDKNVQHCIGNISHCQSPAELLEKYSFKETNFWYDIFAMISFIFGFYIIAYIGLYIRVRRNR</sequence>
<dbReference type="Proteomes" id="UP000887579">
    <property type="component" value="Unplaced"/>
</dbReference>
<dbReference type="WBParaSite" id="ES5_v2.g8690.t1">
    <property type="protein sequence ID" value="ES5_v2.g8690.t1"/>
    <property type="gene ID" value="ES5_v2.g8690"/>
</dbReference>
<evidence type="ECO:0000313" key="1">
    <source>
        <dbReference type="Proteomes" id="UP000887579"/>
    </source>
</evidence>
<organism evidence="1 2">
    <name type="scientific">Panagrolaimus sp. ES5</name>
    <dbReference type="NCBI Taxonomy" id="591445"/>
    <lineage>
        <taxon>Eukaryota</taxon>
        <taxon>Metazoa</taxon>
        <taxon>Ecdysozoa</taxon>
        <taxon>Nematoda</taxon>
        <taxon>Chromadorea</taxon>
        <taxon>Rhabditida</taxon>
        <taxon>Tylenchina</taxon>
        <taxon>Panagrolaimomorpha</taxon>
        <taxon>Panagrolaimoidea</taxon>
        <taxon>Panagrolaimidae</taxon>
        <taxon>Panagrolaimus</taxon>
    </lineage>
</organism>
<reference evidence="2" key="1">
    <citation type="submission" date="2022-11" db="UniProtKB">
        <authorList>
            <consortium name="WormBaseParasite"/>
        </authorList>
    </citation>
    <scope>IDENTIFICATION</scope>
</reference>